<dbReference type="GO" id="GO:0003677">
    <property type="term" value="F:DNA binding"/>
    <property type="evidence" value="ECO:0007669"/>
    <property type="project" value="InterPro"/>
</dbReference>
<dbReference type="Gene3D" id="3.40.50.150">
    <property type="entry name" value="Vaccinia Virus protein VP39"/>
    <property type="match status" value="2"/>
</dbReference>
<evidence type="ECO:0000256" key="2">
    <source>
        <dbReference type="ARBA" id="ARBA00022679"/>
    </source>
</evidence>
<keyword evidence="4" id="KW-0255">Endonuclease</keyword>
<accession>A0A2H0LQ47</accession>
<evidence type="ECO:0000313" key="5">
    <source>
        <dbReference type="Proteomes" id="UP000230859"/>
    </source>
</evidence>
<protein>
    <submittedName>
        <fullName evidence="4">Restriction endonuclease subunit M</fullName>
    </submittedName>
</protein>
<evidence type="ECO:0000313" key="4">
    <source>
        <dbReference type="EMBL" id="PIQ86559.1"/>
    </source>
</evidence>
<keyword evidence="2" id="KW-0808">Transferase</keyword>
<sequence length="567" mass="65790">MTSTNKNSEVSDHIQQFHTAEAEIVAKNIHHGSATLFADDEKAVDLFTVKQASDWATKYLNKKVTPSNISYLVQYGRVKKFGTNGDLLVRKQDLVKYYDSYLGKREIKWKNQLGHDLNWELSFDQLREADTTKHVHRLHPYKGKFIPQLVQYFLDRHTDDFKRKAYFHEGDIVLDPFCGSGTTLVQASELGMHAIGIDVSVFNSMISNIKVGKYDLGSLYNEIRKITDQLRAFISDSNTVVFESRLLAALQKFNDQCFPVPDFKYKVRRGQIDEDQYGEEKAKEFLLIYRKLVTEYKIKLNNQKGESFLDKWYLQHVRTEIDFIFRLIQSVKDENLRKVANVILSRTIRSCRATTHSDLATLKEPITTTYYCSKHGKICKPLFSILSWWERYGEDTITRLAQFDKLRSDTHQVCLTGDSRNINIFDALEKSNSQFAKLVRRQKIQGIFSSPPYVGLIAYHEQHAYAYDLFKFERRDELEIGHLFKGQGKEARDSYVEGVAAVLNNCKQYLAKDADVFLVANDKYNLYPTIAKNSGMKIVNEFKRPVLNRTERDRNAYSETIFHLKVV</sequence>
<name>A0A2H0LQ47_9BACT</name>
<proteinExistence type="predicted"/>
<dbReference type="AlphaFoldDB" id="A0A2H0LQ47"/>
<dbReference type="GO" id="GO:0004519">
    <property type="term" value="F:endonuclease activity"/>
    <property type="evidence" value="ECO:0007669"/>
    <property type="project" value="UniProtKB-KW"/>
</dbReference>
<keyword evidence="1" id="KW-0489">Methyltransferase</keyword>
<keyword evidence="4" id="KW-0378">Hydrolase</keyword>
<evidence type="ECO:0000256" key="1">
    <source>
        <dbReference type="ARBA" id="ARBA00022603"/>
    </source>
</evidence>
<dbReference type="GO" id="GO:0032259">
    <property type="term" value="P:methylation"/>
    <property type="evidence" value="ECO:0007669"/>
    <property type="project" value="UniProtKB-KW"/>
</dbReference>
<dbReference type="Pfam" id="PF01555">
    <property type="entry name" value="N6_N4_Mtase"/>
    <property type="match status" value="1"/>
</dbReference>
<gene>
    <name evidence="4" type="ORF">COV74_04060</name>
</gene>
<dbReference type="FunFam" id="3.40.50.150:FF:000908">
    <property type="entry name" value="Modification methylase MjaII"/>
    <property type="match status" value="1"/>
</dbReference>
<dbReference type="Proteomes" id="UP000230859">
    <property type="component" value="Unassembled WGS sequence"/>
</dbReference>
<dbReference type="EMBL" id="PCVY01000040">
    <property type="protein sequence ID" value="PIQ86559.1"/>
    <property type="molecule type" value="Genomic_DNA"/>
</dbReference>
<comment type="caution">
    <text evidence="4">The sequence shown here is derived from an EMBL/GenBank/DDBJ whole genome shotgun (WGS) entry which is preliminary data.</text>
</comment>
<keyword evidence="4" id="KW-0540">Nuclease</keyword>
<dbReference type="InterPro" id="IPR029063">
    <property type="entry name" value="SAM-dependent_MTases_sf"/>
</dbReference>
<feature type="domain" description="DNA methylase N-4/N-6" evidence="3">
    <location>
        <begin position="88"/>
        <end position="199"/>
    </location>
</feature>
<dbReference type="SUPFAM" id="SSF53335">
    <property type="entry name" value="S-adenosyl-L-methionine-dependent methyltransferases"/>
    <property type="match status" value="3"/>
</dbReference>
<evidence type="ECO:0000259" key="3">
    <source>
        <dbReference type="Pfam" id="PF01555"/>
    </source>
</evidence>
<dbReference type="GO" id="GO:0008170">
    <property type="term" value="F:N-methyltransferase activity"/>
    <property type="evidence" value="ECO:0007669"/>
    <property type="project" value="InterPro"/>
</dbReference>
<organism evidence="4 5">
    <name type="scientific">Candidatus Abzuiibacterium crystallinum</name>
    <dbReference type="NCBI Taxonomy" id="1974748"/>
    <lineage>
        <taxon>Bacteria</taxon>
        <taxon>Pseudomonadati</taxon>
        <taxon>Candidatus Omnitrophota</taxon>
        <taxon>Candidatus Abzuiibacterium</taxon>
    </lineage>
</organism>
<dbReference type="InterPro" id="IPR002941">
    <property type="entry name" value="DNA_methylase_N4/N6"/>
</dbReference>
<reference evidence="4 5" key="1">
    <citation type="submission" date="2017-09" db="EMBL/GenBank/DDBJ databases">
        <title>Depth-based differentiation of microbial function through sediment-hosted aquifers and enrichment of novel symbionts in the deep terrestrial subsurface.</title>
        <authorList>
            <person name="Probst A.J."/>
            <person name="Ladd B."/>
            <person name="Jarett J.K."/>
            <person name="Geller-Mcgrath D.E."/>
            <person name="Sieber C.M."/>
            <person name="Emerson J.B."/>
            <person name="Anantharaman K."/>
            <person name="Thomas B.C."/>
            <person name="Malmstrom R."/>
            <person name="Stieglmeier M."/>
            <person name="Klingl A."/>
            <person name="Woyke T."/>
            <person name="Ryan C.M."/>
            <person name="Banfield J.F."/>
        </authorList>
    </citation>
    <scope>NUCLEOTIDE SEQUENCE [LARGE SCALE GENOMIC DNA]</scope>
    <source>
        <strain evidence="4">CG11_big_fil_rev_8_21_14_0_20_45_26</strain>
    </source>
</reference>